<evidence type="ECO:0008006" key="4">
    <source>
        <dbReference type="Google" id="ProtNLM"/>
    </source>
</evidence>
<dbReference type="Proteomes" id="UP000238308">
    <property type="component" value="Unassembled WGS sequence"/>
</dbReference>
<comment type="caution">
    <text evidence="2">The sequence shown here is derived from an EMBL/GenBank/DDBJ whole genome shotgun (WGS) entry which is preliminary data.</text>
</comment>
<name>A0A2T0XIG5_9BURK</name>
<evidence type="ECO:0000313" key="3">
    <source>
        <dbReference type="Proteomes" id="UP000238308"/>
    </source>
</evidence>
<reference evidence="2 3" key="1">
    <citation type="submission" date="2018-03" db="EMBL/GenBank/DDBJ databases">
        <title>Genomic Encyclopedia of Type Strains, Phase III (KMG-III): the genomes of soil and plant-associated and newly described type strains.</title>
        <authorList>
            <person name="Whitman W."/>
        </authorList>
    </citation>
    <scope>NUCLEOTIDE SEQUENCE [LARGE SCALE GENOMIC DNA]</scope>
    <source>
        <strain evidence="2 3">MWH-P2sevCIIIb</strain>
    </source>
</reference>
<feature type="transmembrane region" description="Helical" evidence="1">
    <location>
        <begin position="132"/>
        <end position="152"/>
    </location>
</feature>
<feature type="transmembrane region" description="Helical" evidence="1">
    <location>
        <begin position="100"/>
        <end position="120"/>
    </location>
</feature>
<feature type="transmembrane region" description="Helical" evidence="1">
    <location>
        <begin position="324"/>
        <end position="343"/>
    </location>
</feature>
<feature type="transmembrane region" description="Helical" evidence="1">
    <location>
        <begin position="220"/>
        <end position="240"/>
    </location>
</feature>
<sequence>MKKASIRSLLLIVPVVIFIIQYCFIKKIYPLYLDSDPAYQYLLNGLLILNGHSPYHIDHPGTPVQTLIAGVLYVSWSIAKLMGWSNDALDISVGSHPERYLQIISYVLVVLNCTASYILGDRVLKSTNRMGLGIFVQACAVAFGVVFARMAYPEPESLLMFGSMLLVAVLAPSIFSKDANSKKDSVTPILTGLLCGFGVAVKLTFIPMVALVLLLKSPRAILLSFGAALVSWFFCVLPMIKALPRFFNWVGGIATHSGHYGSGKAEFIDLSTIRPALRSLTNVFDLWFLVALCLGGVVLGILLLRLVKKSSSIRANSSNTLLNLIYTPSVLLIVMLGQTMLVLKHPGAHYMVPALIIEATGAAWMLNSLFKLSLGAKLQRIAFSLLSVVGVLLMLGAANSSYKQLAEERELFKSDMVQVQTAIAKFDNPILIGTYGCRLPQCAMSFGLGYAPATDPKVGALLTNFYDFNIWISKLVIRGHGFYNLDIVEHDLSEKRNVLLVTNQAYEQLKVFKLVPIFIGQAQSIYQITGLNTQ</sequence>
<accession>A0A2T0XIG5</accession>
<organism evidence="2 3">
    <name type="scientific">Jezberella montanilacus</name>
    <dbReference type="NCBI Taxonomy" id="323426"/>
    <lineage>
        <taxon>Bacteria</taxon>
        <taxon>Pseudomonadati</taxon>
        <taxon>Pseudomonadota</taxon>
        <taxon>Betaproteobacteria</taxon>
        <taxon>Burkholderiales</taxon>
        <taxon>Alcaligenaceae</taxon>
        <taxon>Jezberella</taxon>
    </lineage>
</organism>
<proteinExistence type="predicted"/>
<dbReference type="AlphaFoldDB" id="A0A2T0XIG5"/>
<keyword evidence="1" id="KW-1133">Transmembrane helix</keyword>
<feature type="transmembrane region" description="Helical" evidence="1">
    <location>
        <begin position="283"/>
        <end position="304"/>
    </location>
</feature>
<keyword evidence="1" id="KW-0472">Membrane</keyword>
<dbReference type="EMBL" id="PVTV01000012">
    <property type="protein sequence ID" value="PRY98670.1"/>
    <property type="molecule type" value="Genomic_DNA"/>
</dbReference>
<evidence type="ECO:0000256" key="1">
    <source>
        <dbReference type="SAM" id="Phobius"/>
    </source>
</evidence>
<feature type="transmembrane region" description="Helical" evidence="1">
    <location>
        <begin position="381"/>
        <end position="402"/>
    </location>
</feature>
<protein>
    <recommendedName>
        <fullName evidence="4">Glycosyltransferase RgtA/B/C/D-like domain-containing protein</fullName>
    </recommendedName>
</protein>
<feature type="transmembrane region" description="Helical" evidence="1">
    <location>
        <begin position="188"/>
        <end position="214"/>
    </location>
</feature>
<keyword evidence="1" id="KW-0812">Transmembrane</keyword>
<evidence type="ECO:0000313" key="2">
    <source>
        <dbReference type="EMBL" id="PRY98670.1"/>
    </source>
</evidence>
<feature type="transmembrane region" description="Helical" evidence="1">
    <location>
        <begin position="350"/>
        <end position="369"/>
    </location>
</feature>
<keyword evidence="3" id="KW-1185">Reference proteome</keyword>
<gene>
    <name evidence="2" type="ORF">BCM14_1504</name>
</gene>
<feature type="transmembrane region" description="Helical" evidence="1">
    <location>
        <begin position="9"/>
        <end position="29"/>
    </location>
</feature>